<feature type="transmembrane region" description="Helical" evidence="1">
    <location>
        <begin position="1085"/>
        <end position="1109"/>
    </location>
</feature>
<dbReference type="InterPro" id="IPR050723">
    <property type="entry name" value="CFA/CMAS"/>
</dbReference>
<gene>
    <name evidence="3" type="ORF">OMED0929_LOCUS4705</name>
</gene>
<dbReference type="Gene3D" id="3.40.50.150">
    <property type="entry name" value="Vaccinia Virus protein VP39"/>
    <property type="match status" value="1"/>
</dbReference>
<evidence type="ECO:0000313" key="3">
    <source>
        <dbReference type="EMBL" id="CAD8584036.1"/>
    </source>
</evidence>
<feature type="transmembrane region" description="Helical" evidence="1">
    <location>
        <begin position="1012"/>
        <end position="1030"/>
    </location>
</feature>
<feature type="domain" description="Amine oxidase" evidence="2">
    <location>
        <begin position="19"/>
        <end position="407"/>
    </location>
</feature>
<dbReference type="AlphaFoldDB" id="A0A7S0KLF4"/>
<reference evidence="3" key="1">
    <citation type="submission" date="2021-01" db="EMBL/GenBank/DDBJ databases">
        <authorList>
            <person name="Corre E."/>
            <person name="Pelletier E."/>
            <person name="Niang G."/>
            <person name="Scheremetjew M."/>
            <person name="Finn R."/>
            <person name="Kale V."/>
            <person name="Holt S."/>
            <person name="Cochrane G."/>
            <person name="Meng A."/>
            <person name="Brown T."/>
            <person name="Cohen L."/>
        </authorList>
    </citation>
    <scope>NUCLEOTIDE SEQUENCE</scope>
    <source>
        <strain evidence="3">Clade-D-RCC2572</strain>
    </source>
</reference>
<dbReference type="PANTHER" id="PTHR43667">
    <property type="entry name" value="CYCLOPROPANE-FATTY-ACYL-PHOSPHOLIPID SYNTHASE"/>
    <property type="match status" value="1"/>
</dbReference>
<dbReference type="SUPFAM" id="SSF53335">
    <property type="entry name" value="S-adenosyl-L-methionine-dependent methyltransferases"/>
    <property type="match status" value="1"/>
</dbReference>
<dbReference type="Gene3D" id="1.10.405.20">
    <property type="match status" value="1"/>
</dbReference>
<dbReference type="GO" id="GO:0016491">
    <property type="term" value="F:oxidoreductase activity"/>
    <property type="evidence" value="ECO:0007669"/>
    <property type="project" value="InterPro"/>
</dbReference>
<dbReference type="Pfam" id="PF02353">
    <property type="entry name" value="CMAS"/>
    <property type="match status" value="1"/>
</dbReference>
<sequence>MPSASRATERRVAVIGGGISGLAAAYLLTNDAKVAKVDDDDKPKTKVTLFEAEPRLGGHALTAHSPSAGGNVDLGFQVFNLTTYPHLVGLFGALGVESESSDMSFALSTTNVEWGSLGLRGVFAQKKNMFSAKFLNMIREIMRFGREAPSVLEDARAEEFEGTSLGEYLSRMGYSAFFKENYVVPMCAAIWSCSDNDALAFPVRTLVRFWVNHHLLNIVERPAWRVVRGRSKEYVDAVERELEDVRTGAFVHAVTRGANGNKVIVQFAVTDAHGKKRIESEAFDDVVFACHSDQALRMLGASATEEETAALGAIKYQDNVVYLHTDETLMPHSRDAWASWNCIKGDRLGNISADKAAERSVCVTYWVNLLQNLKPGTKDVFVTLNPPRAPREGTIEHTVTLAHPLFNKDAIAAQAEIKKLQGGQRVWFCGAWCGYGFHEDGIKSAVDCVDAMLGKSSVPWIPRACDPHLNASTKCVLPLFTRACTGWLPPNARLKMILPDGTERVMSGKDADENSKTSTLTVFNQRLFLQTILRADIGLGECYMNGDFDADLYAFLDTICKGHPAANNADENTRCKPKMSADPIGVIGAVVNWIGAKMEMAAHKALSNTKEGSRKNIEYHYDAGNDFYKLFLDDTMLYSSAIHGDIHDANISVNVLDQFKTFEEQEAHLEASQYAKIDAMIARADIKAGDSVLEIGCGWGACAIRMARTKQCKVTGLTLSHEQHAEATARVAAAGLSHLIDIQICDYRDVRGTFDKVMSIEMLEAVGHEHLPSFFATVHRVLKPGGKAAIQVITMPDGRYESYCNSESDFIRAYIFPGGHLPSVGAMTNASPRGLELTSYDDIGLHYAVTLRLWRDRMMARAGRILGMGYSRKFLRMFEFYFAYCEAAFANKLIYDLQMTWTKTSDDTTQRYIEKAARTPDIVSVAVVGAIIAAYARDRQTSEMTELLTTTGMFVGATVGAYLGSAVIFAAIISTISLPMMRGKKVSKVKLEEASTATGTLRERCLALSEPFANAMIAAALGVLAVKFAWTTQDFTAAKTLDIVLPAYSVGKTSAKALLHTYGACTTSRAMLASARRDQAAALGYAWSLGALALALHFDIFVVACACTVMRECHTAAKEFRAFTRTASGFPHYETAAYKVSRVFAALAAYAFVLIPALYATFATAHAAYTGDFTLASPQGALIVGYATSALAKSAYALVVQAQDAQAERAIRERILHVATSADI</sequence>
<dbReference type="InterPro" id="IPR036188">
    <property type="entry name" value="FAD/NAD-bd_sf"/>
</dbReference>
<evidence type="ECO:0000259" key="2">
    <source>
        <dbReference type="Pfam" id="PF01593"/>
    </source>
</evidence>
<keyword evidence="1" id="KW-0472">Membrane</keyword>
<dbReference type="CDD" id="cd02440">
    <property type="entry name" value="AdoMet_MTases"/>
    <property type="match status" value="1"/>
</dbReference>
<dbReference type="SUPFAM" id="SSF51905">
    <property type="entry name" value="FAD/NAD(P)-binding domain"/>
    <property type="match status" value="1"/>
</dbReference>
<protein>
    <recommendedName>
        <fullName evidence="2">Amine oxidase domain-containing protein</fullName>
    </recommendedName>
</protein>
<dbReference type="FunFam" id="1.10.405.20:FF:000001">
    <property type="entry name" value="Amine oxidase"/>
    <property type="match status" value="1"/>
</dbReference>
<proteinExistence type="predicted"/>
<dbReference type="EMBL" id="HBEW01005599">
    <property type="protein sequence ID" value="CAD8584036.1"/>
    <property type="molecule type" value="Transcribed_RNA"/>
</dbReference>
<dbReference type="PANTHER" id="PTHR43667:SF2">
    <property type="entry name" value="FATTY ACID C-METHYL TRANSFERASE"/>
    <property type="match status" value="1"/>
</dbReference>
<organism evidence="3">
    <name type="scientific">Ostreococcus mediterraneus</name>
    <dbReference type="NCBI Taxonomy" id="1486918"/>
    <lineage>
        <taxon>Eukaryota</taxon>
        <taxon>Viridiplantae</taxon>
        <taxon>Chlorophyta</taxon>
        <taxon>Mamiellophyceae</taxon>
        <taxon>Mamiellales</taxon>
        <taxon>Bathycoccaceae</taxon>
        <taxon>Ostreococcus</taxon>
    </lineage>
</organism>
<dbReference type="Gene3D" id="3.30.70.1990">
    <property type="match status" value="1"/>
</dbReference>
<feature type="transmembrane region" description="Helical" evidence="1">
    <location>
        <begin position="1143"/>
        <end position="1169"/>
    </location>
</feature>
<evidence type="ECO:0000256" key="1">
    <source>
        <dbReference type="SAM" id="Phobius"/>
    </source>
</evidence>
<feature type="transmembrane region" description="Helical" evidence="1">
    <location>
        <begin position="12"/>
        <end position="29"/>
    </location>
</feature>
<dbReference type="InterPro" id="IPR029063">
    <property type="entry name" value="SAM-dependent_MTases_sf"/>
</dbReference>
<feature type="transmembrane region" description="Helical" evidence="1">
    <location>
        <begin position="953"/>
        <end position="978"/>
    </location>
</feature>
<keyword evidence="1" id="KW-1133">Transmembrane helix</keyword>
<dbReference type="Pfam" id="PF01593">
    <property type="entry name" value="Amino_oxidase"/>
    <property type="match status" value="1"/>
</dbReference>
<dbReference type="InterPro" id="IPR002937">
    <property type="entry name" value="Amino_oxidase"/>
</dbReference>
<name>A0A7S0KLF4_9CHLO</name>
<feature type="transmembrane region" description="Helical" evidence="1">
    <location>
        <begin position="1181"/>
        <end position="1199"/>
    </location>
</feature>
<keyword evidence="1" id="KW-0812">Transmembrane</keyword>
<dbReference type="Gene3D" id="3.50.50.60">
    <property type="entry name" value="FAD/NAD(P)-binding domain"/>
    <property type="match status" value="1"/>
</dbReference>
<accession>A0A7S0KLF4</accession>